<feature type="region of interest" description="Disordered" evidence="1">
    <location>
        <begin position="207"/>
        <end position="263"/>
    </location>
</feature>
<feature type="compositionally biased region" description="Gly residues" evidence="1">
    <location>
        <begin position="570"/>
        <end position="583"/>
    </location>
</feature>
<feature type="region of interest" description="Disordered" evidence="1">
    <location>
        <begin position="409"/>
        <end position="446"/>
    </location>
</feature>
<feature type="region of interest" description="Disordered" evidence="1">
    <location>
        <begin position="669"/>
        <end position="708"/>
    </location>
</feature>
<feature type="compositionally biased region" description="Basic and acidic residues" evidence="1">
    <location>
        <begin position="293"/>
        <end position="307"/>
    </location>
</feature>
<feature type="compositionally biased region" description="Basic and acidic residues" evidence="1">
    <location>
        <begin position="559"/>
        <end position="569"/>
    </location>
</feature>
<keyword evidence="3" id="KW-1185">Reference proteome</keyword>
<feature type="compositionally biased region" description="Basic and acidic residues" evidence="1">
    <location>
        <begin position="677"/>
        <end position="687"/>
    </location>
</feature>
<feature type="region of interest" description="Disordered" evidence="1">
    <location>
        <begin position="494"/>
        <end position="611"/>
    </location>
</feature>
<feature type="compositionally biased region" description="Acidic residues" evidence="1">
    <location>
        <begin position="688"/>
        <end position="708"/>
    </location>
</feature>
<feature type="compositionally biased region" description="Low complexity" evidence="1">
    <location>
        <begin position="47"/>
        <end position="63"/>
    </location>
</feature>
<comment type="caution">
    <text evidence="2">The sequence shown here is derived from an EMBL/GenBank/DDBJ whole genome shotgun (WGS) entry which is preliminary data.</text>
</comment>
<feature type="region of interest" description="Disordered" evidence="1">
    <location>
        <begin position="275"/>
        <end position="307"/>
    </location>
</feature>
<dbReference type="AlphaFoldDB" id="A0A4Z1JTU3"/>
<organism evidence="2 3">
    <name type="scientific">Botrytis elliptica</name>
    <dbReference type="NCBI Taxonomy" id="278938"/>
    <lineage>
        <taxon>Eukaryota</taxon>
        <taxon>Fungi</taxon>
        <taxon>Dikarya</taxon>
        <taxon>Ascomycota</taxon>
        <taxon>Pezizomycotina</taxon>
        <taxon>Leotiomycetes</taxon>
        <taxon>Helotiales</taxon>
        <taxon>Sclerotiniaceae</taxon>
        <taxon>Botrytis</taxon>
    </lineage>
</organism>
<feature type="compositionally biased region" description="Basic and acidic residues" evidence="1">
    <location>
        <begin position="236"/>
        <end position="252"/>
    </location>
</feature>
<feature type="compositionally biased region" description="Basic and acidic residues" evidence="1">
    <location>
        <begin position="78"/>
        <end position="113"/>
    </location>
</feature>
<protein>
    <submittedName>
        <fullName evidence="2">Uncharacterized protein</fullName>
    </submittedName>
</protein>
<name>A0A4Z1JTU3_9HELO</name>
<proteinExistence type="predicted"/>
<feature type="compositionally biased region" description="Polar residues" evidence="1">
    <location>
        <begin position="593"/>
        <end position="605"/>
    </location>
</feature>
<evidence type="ECO:0000256" key="1">
    <source>
        <dbReference type="SAM" id="MobiDB-lite"/>
    </source>
</evidence>
<feature type="region of interest" description="Disordered" evidence="1">
    <location>
        <begin position="1"/>
        <end position="195"/>
    </location>
</feature>
<evidence type="ECO:0000313" key="2">
    <source>
        <dbReference type="EMBL" id="TGO72287.1"/>
    </source>
</evidence>
<dbReference type="EMBL" id="PQXM01000470">
    <property type="protein sequence ID" value="TGO72287.1"/>
    <property type="molecule type" value="Genomic_DNA"/>
</dbReference>
<gene>
    <name evidence="2" type="ORF">BELL_0472g00050</name>
</gene>
<dbReference type="Proteomes" id="UP000297229">
    <property type="component" value="Unassembled WGS sequence"/>
</dbReference>
<evidence type="ECO:0000313" key="3">
    <source>
        <dbReference type="Proteomes" id="UP000297229"/>
    </source>
</evidence>
<sequence>MDSRQTQEPQENQEVRRTLSQASNSAEEKKTLETAVQSTSREHSRHASPVQSPVQSPPQASLSPKRRTCQRKPSPPFNDKRDIGAKEEEKEVVPKTGEDSKEVASKIDQEVSKDSPSAIATARTTFVVGASSSSSSSSRLNSNSRSNSKSNPRSSSRSSLRSDSRYSPNPRFSVSSSESPRASIGAPPKKRKYRKIRSVLKAVKEYWKPTPNPPLAITMANRKPPSSIATSSGAKTAEKEDTHSESDQRILEAIRQPSTTTRPITIVGTAISSATTSNTSLSATPSATSSATKAEEKENSSKSDPRLLEASSTLIARESDGQDQNQSGGSGDEYMQMQVVESARNATHVAPEVGNFASENLLSSSSSSTMMVATASFTSASISHNDLPSTSRTTMTTILSASISALDIRNSESDSDRSSQTGLLTAGSVPPAQFLPNESDLSTRGGRVAGGSLGMMFAVIDRPRISQFSNTSNRLPFIVDRIITFADGRSQANLREAVLGPPQEPREGYSDTEEEDNMDSTSDSSSSSETDEEDDEKSETSSSDYDCPGSGTSHRRQRTTQDRQDEKDSGSGGNHGSNTGNGNGNEDKESPDQSDIVTRSAQEANSKSKDILSILEADNNVKELHADRWGLNLLGGKGQEKRQRRGNTTSDFFGGGFRSLGFGIAAQTSNGKRRKIGEKGEKKAKDVDMDDNDDVDDEDSGFDMDDEGSVSNVLFYSFKGLVKNWDRLECSRRYRV</sequence>
<accession>A0A4Z1JTU3</accession>
<feature type="compositionally biased region" description="Low complexity" evidence="1">
    <location>
        <begin position="519"/>
        <end position="528"/>
    </location>
</feature>
<feature type="compositionally biased region" description="Polar residues" evidence="1">
    <location>
        <begin position="1"/>
        <end position="25"/>
    </location>
</feature>
<feature type="compositionally biased region" description="Low complexity" evidence="1">
    <location>
        <begin position="131"/>
        <end position="169"/>
    </location>
</feature>
<reference evidence="2 3" key="1">
    <citation type="submission" date="2017-12" db="EMBL/GenBank/DDBJ databases">
        <title>Comparative genomics of Botrytis spp.</title>
        <authorList>
            <person name="Valero-Jimenez C.A."/>
            <person name="Tapia P."/>
            <person name="Veloso J."/>
            <person name="Silva-Moreno E."/>
            <person name="Staats M."/>
            <person name="Valdes J.H."/>
            <person name="Van Kan J.A.L."/>
        </authorList>
    </citation>
    <scope>NUCLEOTIDE SEQUENCE [LARGE SCALE GENOMIC DNA]</scope>
    <source>
        <strain evidence="2 3">Be9601</strain>
    </source>
</reference>
<feature type="region of interest" description="Disordered" evidence="1">
    <location>
        <begin position="313"/>
        <end position="332"/>
    </location>
</feature>
<feature type="compositionally biased region" description="Low complexity" evidence="1">
    <location>
        <begin position="275"/>
        <end position="292"/>
    </location>
</feature>
<feature type="compositionally biased region" description="Polar residues" evidence="1">
    <location>
        <begin position="170"/>
        <end position="180"/>
    </location>
</feature>